<evidence type="ECO:0000256" key="1">
    <source>
        <dbReference type="ARBA" id="ARBA00004477"/>
    </source>
</evidence>
<dbReference type="VEuPathDB" id="TriTrypDB:ADEAN_000868200"/>
<dbReference type="GO" id="GO:0008233">
    <property type="term" value="F:peptidase activity"/>
    <property type="evidence" value="ECO:0007669"/>
    <property type="project" value="UniProtKB-UniRule"/>
</dbReference>
<protein>
    <recommendedName>
        <fullName evidence="3 8">Signal peptidase complex subunit 2</fullName>
    </recommendedName>
</protein>
<comment type="function">
    <text evidence="8">Component of the signal peptidase complex (SPC) which catalyzes the cleavage of N-terminal signal sequences from nascent proteins as they are translocated into the lumen of the endoplasmic reticulum. Enhances the enzymatic activity of SPC and facilitates the interactions between different components of the translocation site.</text>
</comment>
<evidence type="ECO:0000256" key="2">
    <source>
        <dbReference type="ARBA" id="ARBA00007324"/>
    </source>
</evidence>
<comment type="similarity">
    <text evidence="2 8">Belongs to the SPCS2 family.</text>
</comment>
<evidence type="ECO:0000313" key="9">
    <source>
        <dbReference type="EMBL" id="CAD2221151.1"/>
    </source>
</evidence>
<evidence type="ECO:0000313" key="10">
    <source>
        <dbReference type="Proteomes" id="UP000515908"/>
    </source>
</evidence>
<dbReference type="Pfam" id="PF06703">
    <property type="entry name" value="SPC25"/>
    <property type="match status" value="1"/>
</dbReference>
<feature type="transmembrane region" description="Helical" evidence="8">
    <location>
        <begin position="79"/>
        <end position="102"/>
    </location>
</feature>
<evidence type="ECO:0000256" key="3">
    <source>
        <dbReference type="ARBA" id="ARBA00017057"/>
    </source>
</evidence>
<reference evidence="9 10" key="1">
    <citation type="submission" date="2020-08" db="EMBL/GenBank/DDBJ databases">
        <authorList>
            <person name="Newling K."/>
            <person name="Davey J."/>
            <person name="Forrester S."/>
        </authorList>
    </citation>
    <scope>NUCLEOTIDE SEQUENCE [LARGE SCALE GENOMIC DNA]</scope>
    <source>
        <strain evidence="10">Crithidia deanei Carvalho (ATCC PRA-265)</strain>
    </source>
</reference>
<feature type="transmembrane region" description="Helical" evidence="8">
    <location>
        <begin position="55"/>
        <end position="73"/>
    </location>
</feature>
<dbReference type="Proteomes" id="UP000515908">
    <property type="component" value="Chromosome 20"/>
</dbReference>
<evidence type="ECO:0000256" key="5">
    <source>
        <dbReference type="ARBA" id="ARBA00022824"/>
    </source>
</evidence>
<dbReference type="GO" id="GO:0006465">
    <property type="term" value="P:signal peptide processing"/>
    <property type="evidence" value="ECO:0007669"/>
    <property type="project" value="UniProtKB-UniRule"/>
</dbReference>
<keyword evidence="7 8" id="KW-0472">Membrane</keyword>
<evidence type="ECO:0000256" key="8">
    <source>
        <dbReference type="RuleBase" id="RU368033"/>
    </source>
</evidence>
<dbReference type="GO" id="GO:0005787">
    <property type="term" value="C:signal peptidase complex"/>
    <property type="evidence" value="ECO:0007669"/>
    <property type="project" value="UniProtKB-UniRule"/>
</dbReference>
<comment type="subcellular location">
    <subcellularLocation>
        <location evidence="1 8">Endoplasmic reticulum membrane</location>
        <topology evidence="1 8">Multi-pass membrane protein</topology>
    </subcellularLocation>
</comment>
<keyword evidence="5 8" id="KW-0256">Endoplasmic reticulum</keyword>
<keyword evidence="10" id="KW-1185">Reference proteome</keyword>
<proteinExistence type="inferred from homology"/>
<gene>
    <name evidence="9" type="ORF">ADEAN_000868200</name>
</gene>
<evidence type="ECO:0000256" key="7">
    <source>
        <dbReference type="ARBA" id="ARBA00023136"/>
    </source>
</evidence>
<accession>S9VEG1</accession>
<dbReference type="EMBL" id="LR877164">
    <property type="protein sequence ID" value="CAD2221151.1"/>
    <property type="molecule type" value="Genomic_DNA"/>
</dbReference>
<keyword evidence="4 8" id="KW-0812">Transmembrane</keyword>
<evidence type="ECO:0000256" key="6">
    <source>
        <dbReference type="ARBA" id="ARBA00022989"/>
    </source>
</evidence>
<dbReference type="InterPro" id="IPR009582">
    <property type="entry name" value="Spc2/SPCS2"/>
</dbReference>
<dbReference type="AlphaFoldDB" id="S9VEG1"/>
<keyword evidence="6 8" id="KW-1133">Transmembrane helix</keyword>
<organism evidence="9 10">
    <name type="scientific">Angomonas deanei</name>
    <dbReference type="NCBI Taxonomy" id="59799"/>
    <lineage>
        <taxon>Eukaryota</taxon>
        <taxon>Discoba</taxon>
        <taxon>Euglenozoa</taxon>
        <taxon>Kinetoplastea</taxon>
        <taxon>Metakinetoplastina</taxon>
        <taxon>Trypanosomatida</taxon>
        <taxon>Trypanosomatidae</taxon>
        <taxon>Strigomonadinae</taxon>
        <taxon>Angomonas</taxon>
    </lineage>
</organism>
<sequence length="205" mass="23590">MEKEPQFDYELKSKQIRQYRTNDINSVRRAVCVNVQEYLVHQGLEEDHPLSLKKLSVSLLLILFGSGSFLVQFTEYSHIQIRFVLAILFAILMGLSFLNSYAQKSSNVFFKSSGRVKETAQSKKYISLLKGKQLRILYYTNSFSYTVKLEAQIVDKPRLFRAQQVLASASKEVQFSKYFSAHGFFYPPALKEDMDSLLLSVASKK</sequence>
<evidence type="ECO:0000256" key="4">
    <source>
        <dbReference type="ARBA" id="ARBA00022692"/>
    </source>
</evidence>
<dbReference type="OrthoDB" id="277140at2759"/>
<name>S9VEG1_9TRYP</name>